<name>A0A397V2N1_9GLOM</name>
<evidence type="ECO:0000313" key="2">
    <source>
        <dbReference type="Proteomes" id="UP000266673"/>
    </source>
</evidence>
<dbReference type="EMBL" id="QKWP01000689">
    <property type="protein sequence ID" value="RIB16262.1"/>
    <property type="molecule type" value="Genomic_DNA"/>
</dbReference>
<sequence>MKIGIALSEQERLLGKGRFSGKEVCLGKGGYWDVVEKCEQYLEKNSCWKKDNYISSRFKVGA</sequence>
<organism evidence="1 2">
    <name type="scientific">Gigaspora rosea</name>
    <dbReference type="NCBI Taxonomy" id="44941"/>
    <lineage>
        <taxon>Eukaryota</taxon>
        <taxon>Fungi</taxon>
        <taxon>Fungi incertae sedis</taxon>
        <taxon>Mucoromycota</taxon>
        <taxon>Glomeromycotina</taxon>
        <taxon>Glomeromycetes</taxon>
        <taxon>Diversisporales</taxon>
        <taxon>Gigasporaceae</taxon>
        <taxon>Gigaspora</taxon>
    </lineage>
</organism>
<protein>
    <submittedName>
        <fullName evidence="1">Uncharacterized protein</fullName>
    </submittedName>
</protein>
<comment type="caution">
    <text evidence="1">The sequence shown here is derived from an EMBL/GenBank/DDBJ whole genome shotgun (WGS) entry which is preliminary data.</text>
</comment>
<dbReference type="Proteomes" id="UP000266673">
    <property type="component" value="Unassembled WGS sequence"/>
</dbReference>
<gene>
    <name evidence="1" type="ORF">C2G38_2190428</name>
</gene>
<evidence type="ECO:0000313" key="1">
    <source>
        <dbReference type="EMBL" id="RIB16262.1"/>
    </source>
</evidence>
<accession>A0A397V2N1</accession>
<keyword evidence="2" id="KW-1185">Reference proteome</keyword>
<reference evidence="1 2" key="1">
    <citation type="submission" date="2018-06" db="EMBL/GenBank/DDBJ databases">
        <title>Comparative genomics reveals the genomic features of Rhizophagus irregularis, R. cerebriforme, R. diaphanum and Gigaspora rosea, and their symbiotic lifestyle signature.</title>
        <authorList>
            <person name="Morin E."/>
            <person name="San Clemente H."/>
            <person name="Chen E.C.H."/>
            <person name="De La Providencia I."/>
            <person name="Hainaut M."/>
            <person name="Kuo A."/>
            <person name="Kohler A."/>
            <person name="Murat C."/>
            <person name="Tang N."/>
            <person name="Roy S."/>
            <person name="Loubradou J."/>
            <person name="Henrissat B."/>
            <person name="Grigoriev I.V."/>
            <person name="Corradi N."/>
            <person name="Roux C."/>
            <person name="Martin F.M."/>
        </authorList>
    </citation>
    <scope>NUCLEOTIDE SEQUENCE [LARGE SCALE GENOMIC DNA]</scope>
    <source>
        <strain evidence="1 2">DAOM 194757</strain>
    </source>
</reference>
<dbReference type="AlphaFoldDB" id="A0A397V2N1"/>
<proteinExistence type="predicted"/>